<dbReference type="InterPro" id="IPR000515">
    <property type="entry name" value="MetI-like"/>
</dbReference>
<reference evidence="10 11" key="1">
    <citation type="submission" date="2020-04" db="EMBL/GenBank/DDBJ databases">
        <authorList>
            <person name="De Canck E."/>
        </authorList>
    </citation>
    <scope>NUCLEOTIDE SEQUENCE [LARGE SCALE GENOMIC DNA]</scope>
    <source>
        <strain evidence="10 11">LMG 28138</strain>
    </source>
</reference>
<proteinExistence type="inferred from homology"/>
<dbReference type="Gene3D" id="1.10.3720.10">
    <property type="entry name" value="MetI-like"/>
    <property type="match status" value="1"/>
</dbReference>
<keyword evidence="2 7" id="KW-0813">Transport</keyword>
<dbReference type="EMBL" id="CADIKM010000011">
    <property type="protein sequence ID" value="CAB3789321.1"/>
    <property type="molecule type" value="Genomic_DNA"/>
</dbReference>
<dbReference type="PANTHER" id="PTHR43005">
    <property type="entry name" value="BLR7065 PROTEIN"/>
    <property type="match status" value="1"/>
</dbReference>
<dbReference type="InterPro" id="IPR035906">
    <property type="entry name" value="MetI-like_sf"/>
</dbReference>
<feature type="transmembrane region" description="Helical" evidence="7">
    <location>
        <begin position="206"/>
        <end position="230"/>
    </location>
</feature>
<evidence type="ECO:0000259" key="9">
    <source>
        <dbReference type="PROSITE" id="PS50928"/>
    </source>
</evidence>
<organism evidence="10 11">
    <name type="scientific">Pararobbsia alpina</name>
    <dbReference type="NCBI Taxonomy" id="621374"/>
    <lineage>
        <taxon>Bacteria</taxon>
        <taxon>Pseudomonadati</taxon>
        <taxon>Pseudomonadota</taxon>
        <taxon>Betaproteobacteria</taxon>
        <taxon>Burkholderiales</taxon>
        <taxon>Burkholderiaceae</taxon>
        <taxon>Pararobbsia</taxon>
    </lineage>
</organism>
<name>A0A6S7B896_9BURK</name>
<feature type="transmembrane region" description="Helical" evidence="7">
    <location>
        <begin position="154"/>
        <end position="175"/>
    </location>
</feature>
<evidence type="ECO:0000313" key="10">
    <source>
        <dbReference type="EMBL" id="CAB3789321.1"/>
    </source>
</evidence>
<evidence type="ECO:0000256" key="5">
    <source>
        <dbReference type="ARBA" id="ARBA00022989"/>
    </source>
</evidence>
<evidence type="ECO:0000256" key="4">
    <source>
        <dbReference type="ARBA" id="ARBA00022692"/>
    </source>
</evidence>
<accession>A0A6S7B896</accession>
<evidence type="ECO:0000256" key="8">
    <source>
        <dbReference type="SAM" id="MobiDB-lite"/>
    </source>
</evidence>
<evidence type="ECO:0000256" key="6">
    <source>
        <dbReference type="ARBA" id="ARBA00023136"/>
    </source>
</evidence>
<dbReference type="GO" id="GO:0005886">
    <property type="term" value="C:plasma membrane"/>
    <property type="evidence" value="ECO:0007669"/>
    <property type="project" value="UniProtKB-SubCell"/>
</dbReference>
<sequence>MTGPAHDRHGGPDSGRRASGESEADAVGKTATAASGTQQTHDTARRRSMHGWRLGETPAAYLLLAPVLVLFAFAVVYPLLDTIRLSFYDIKGLGRPRFFGFGNYTTLFRDVNFRQSLSTTLVWTLATTALTVGIGWFLAIICSFAPLATALPRVLIFAAYGIAETVTGFIWLGIFRPDAGGLLNAMLTATGLGGLSHAWLGDPSTALGALIVAYSWAQVGLPLMLCFAATQAIPQSIIEAAYMDGAKTLSVMRHIVMPLSLPGVRVAIFINLLGSLRAFDTIFVMTGGGPVRSTETVGFFMFRESMTQFKLGYGAASTVVLLIAVLVVSIPAIIQRTAGAR</sequence>
<feature type="compositionally biased region" description="Basic and acidic residues" evidence="8">
    <location>
        <begin position="1"/>
        <end position="20"/>
    </location>
</feature>
<keyword evidence="6 7" id="KW-0472">Membrane</keyword>
<feature type="transmembrane region" description="Helical" evidence="7">
    <location>
        <begin position="182"/>
        <end position="200"/>
    </location>
</feature>
<feature type="region of interest" description="Disordered" evidence="8">
    <location>
        <begin position="1"/>
        <end position="47"/>
    </location>
</feature>
<keyword evidence="4 7" id="KW-0812">Transmembrane</keyword>
<dbReference type="CDD" id="cd06261">
    <property type="entry name" value="TM_PBP2"/>
    <property type="match status" value="1"/>
</dbReference>
<dbReference type="SUPFAM" id="SSF161098">
    <property type="entry name" value="MetI-like"/>
    <property type="match status" value="1"/>
</dbReference>
<dbReference type="Proteomes" id="UP000494115">
    <property type="component" value="Unassembled WGS sequence"/>
</dbReference>
<feature type="compositionally biased region" description="Polar residues" evidence="8">
    <location>
        <begin position="32"/>
        <end position="41"/>
    </location>
</feature>
<dbReference type="PANTHER" id="PTHR43005:SF1">
    <property type="entry name" value="SPERMIDINE_PUTRESCINE TRANSPORT SYSTEM PERMEASE PROTEIN"/>
    <property type="match status" value="1"/>
</dbReference>
<keyword evidence="5 7" id="KW-1133">Transmembrane helix</keyword>
<keyword evidence="11" id="KW-1185">Reference proteome</keyword>
<evidence type="ECO:0000256" key="2">
    <source>
        <dbReference type="ARBA" id="ARBA00022448"/>
    </source>
</evidence>
<feature type="transmembrane region" description="Helical" evidence="7">
    <location>
        <begin position="59"/>
        <end position="80"/>
    </location>
</feature>
<protein>
    <submittedName>
        <fullName evidence="10">Melibiose/raffinose/stachyose import permease protein MelD</fullName>
    </submittedName>
</protein>
<comment type="subcellular location">
    <subcellularLocation>
        <location evidence="1 7">Cell membrane</location>
        <topology evidence="1 7">Multi-pass membrane protein</topology>
    </subcellularLocation>
</comment>
<evidence type="ECO:0000256" key="7">
    <source>
        <dbReference type="RuleBase" id="RU363032"/>
    </source>
</evidence>
<comment type="similarity">
    <text evidence="7">Belongs to the binding-protein-dependent transport system permease family.</text>
</comment>
<dbReference type="PROSITE" id="PS50928">
    <property type="entry name" value="ABC_TM1"/>
    <property type="match status" value="1"/>
</dbReference>
<keyword evidence="3" id="KW-1003">Cell membrane</keyword>
<dbReference type="AlphaFoldDB" id="A0A6S7B896"/>
<feature type="transmembrane region" description="Helical" evidence="7">
    <location>
        <begin position="251"/>
        <end position="273"/>
    </location>
</feature>
<dbReference type="RefSeq" id="WP_217478418.1">
    <property type="nucleotide sequence ID" value="NZ_CADIKM010000011.1"/>
</dbReference>
<feature type="domain" description="ABC transmembrane type-1" evidence="9">
    <location>
        <begin position="117"/>
        <end position="332"/>
    </location>
</feature>
<gene>
    <name evidence="10" type="primary">melD_3</name>
    <name evidence="10" type="ORF">LMG28138_02741</name>
</gene>
<dbReference type="GO" id="GO:0055085">
    <property type="term" value="P:transmembrane transport"/>
    <property type="evidence" value="ECO:0007669"/>
    <property type="project" value="InterPro"/>
</dbReference>
<feature type="transmembrane region" description="Helical" evidence="7">
    <location>
        <begin position="121"/>
        <end position="148"/>
    </location>
</feature>
<feature type="transmembrane region" description="Helical" evidence="7">
    <location>
        <begin position="311"/>
        <end position="334"/>
    </location>
</feature>
<evidence type="ECO:0000313" key="11">
    <source>
        <dbReference type="Proteomes" id="UP000494115"/>
    </source>
</evidence>
<evidence type="ECO:0000256" key="1">
    <source>
        <dbReference type="ARBA" id="ARBA00004651"/>
    </source>
</evidence>
<dbReference type="Pfam" id="PF00528">
    <property type="entry name" value="BPD_transp_1"/>
    <property type="match status" value="1"/>
</dbReference>
<evidence type="ECO:0000256" key="3">
    <source>
        <dbReference type="ARBA" id="ARBA00022475"/>
    </source>
</evidence>